<keyword evidence="3" id="KW-1185">Reference proteome</keyword>
<evidence type="ECO:0000313" key="2">
    <source>
        <dbReference type="EMBL" id="RXW14457.1"/>
    </source>
</evidence>
<feature type="compositionally biased region" description="Basic and acidic residues" evidence="1">
    <location>
        <begin position="64"/>
        <end position="77"/>
    </location>
</feature>
<evidence type="ECO:0000256" key="1">
    <source>
        <dbReference type="SAM" id="MobiDB-lite"/>
    </source>
</evidence>
<dbReference type="OrthoDB" id="60033at2759"/>
<evidence type="ECO:0000313" key="3">
    <source>
        <dbReference type="Proteomes" id="UP000290288"/>
    </source>
</evidence>
<name>A0A4Q2D4X6_9AGAR</name>
<dbReference type="Gene3D" id="3.30.565.10">
    <property type="entry name" value="Histidine kinase-like ATPase, C-terminal domain"/>
    <property type="match status" value="1"/>
</dbReference>
<reference evidence="2 3" key="1">
    <citation type="submission" date="2019-01" db="EMBL/GenBank/DDBJ databases">
        <title>Draft genome sequence of Psathyrella aberdarensis IHI B618.</title>
        <authorList>
            <person name="Buettner E."/>
            <person name="Kellner H."/>
        </authorList>
    </citation>
    <scope>NUCLEOTIDE SEQUENCE [LARGE SCALE GENOMIC DNA]</scope>
    <source>
        <strain evidence="2 3">IHI B618</strain>
    </source>
</reference>
<dbReference type="AlphaFoldDB" id="A0A4Q2D4X6"/>
<dbReference type="Proteomes" id="UP000290288">
    <property type="component" value="Unassembled WGS sequence"/>
</dbReference>
<organism evidence="2 3">
    <name type="scientific">Candolleomyces aberdarensis</name>
    <dbReference type="NCBI Taxonomy" id="2316362"/>
    <lineage>
        <taxon>Eukaryota</taxon>
        <taxon>Fungi</taxon>
        <taxon>Dikarya</taxon>
        <taxon>Basidiomycota</taxon>
        <taxon>Agaricomycotina</taxon>
        <taxon>Agaricomycetes</taxon>
        <taxon>Agaricomycetidae</taxon>
        <taxon>Agaricales</taxon>
        <taxon>Agaricineae</taxon>
        <taxon>Psathyrellaceae</taxon>
        <taxon>Candolleomyces</taxon>
    </lineage>
</organism>
<accession>A0A4Q2D4X6</accession>
<proteinExistence type="predicted"/>
<dbReference type="EMBL" id="SDEE01000699">
    <property type="protein sequence ID" value="RXW14457.1"/>
    <property type="molecule type" value="Genomic_DNA"/>
</dbReference>
<sequence>MIYLHIYAGGKGTVLGLALVRQILKVSGGRLGAKSKQNEGSTFWVELSLGVEIPAATPAKRARQRADKAARQAEEAKNTQTTRIEAFPTNDPPNDSSDHSALSIPDFRPIPGFFSSDYSEHAAIWQAAISEGFRRGIKAGFNAAEVRIKQKLERLEGQVKTETERANRRLWFQAQNASGQGKEEGVNEERTRWLALYPDTAFSEFNEDVFPETVPLAAAKPPPPATRSIATQVTPATPTQSDSSYCPLCPHVQAGCRRRRYLSQSPSSGQPV</sequence>
<dbReference type="PRINTS" id="PR00344">
    <property type="entry name" value="BCTRLSENSOR"/>
</dbReference>
<dbReference type="InterPro" id="IPR004358">
    <property type="entry name" value="Sig_transdc_His_kin-like_C"/>
</dbReference>
<dbReference type="STRING" id="2316362.A0A4Q2D4X6"/>
<comment type="caution">
    <text evidence="2">The sequence shown here is derived from an EMBL/GenBank/DDBJ whole genome shotgun (WGS) entry which is preliminary data.</text>
</comment>
<dbReference type="InterPro" id="IPR036890">
    <property type="entry name" value="HATPase_C_sf"/>
</dbReference>
<dbReference type="GO" id="GO:0016772">
    <property type="term" value="F:transferase activity, transferring phosphorus-containing groups"/>
    <property type="evidence" value="ECO:0007669"/>
    <property type="project" value="InterPro"/>
</dbReference>
<dbReference type="SUPFAM" id="SSF55874">
    <property type="entry name" value="ATPase domain of HSP90 chaperone/DNA topoisomerase II/histidine kinase"/>
    <property type="match status" value="1"/>
</dbReference>
<gene>
    <name evidence="2" type="ORF">EST38_g11395</name>
</gene>
<feature type="region of interest" description="Disordered" evidence="1">
    <location>
        <begin position="58"/>
        <end position="102"/>
    </location>
</feature>
<protein>
    <submittedName>
        <fullName evidence="2">Uncharacterized protein</fullName>
    </submittedName>
</protein>